<keyword evidence="6" id="KW-0472">Membrane</keyword>
<evidence type="ECO:0000256" key="1">
    <source>
        <dbReference type="ARBA" id="ARBA00022481"/>
    </source>
</evidence>
<keyword evidence="6" id="KW-0812">Transmembrane</keyword>
<feature type="domain" description="HAMP" evidence="8">
    <location>
        <begin position="419"/>
        <end position="471"/>
    </location>
</feature>
<dbReference type="InterPro" id="IPR000014">
    <property type="entry name" value="PAS"/>
</dbReference>
<reference evidence="9" key="1">
    <citation type="journal article" date="2014" name="Int. J. Syst. Evol. Microbiol.">
        <title>Complete genome of a new Firmicutes species belonging to the dominant human colonic microbiota ('Ruminococcus bicirculans') reveals two chromosomes and a selective capacity to utilize plant glucans.</title>
        <authorList>
            <consortium name="NISC Comparative Sequencing Program"/>
            <person name="Wegmann U."/>
            <person name="Louis P."/>
            <person name="Goesmann A."/>
            <person name="Henrissat B."/>
            <person name="Duncan S.H."/>
            <person name="Flint H.J."/>
        </authorList>
    </citation>
    <scope>NUCLEOTIDE SEQUENCE</scope>
    <source>
        <strain evidence="9">NBRC 103408</strain>
    </source>
</reference>
<dbReference type="InterPro" id="IPR051310">
    <property type="entry name" value="MCP_chemotaxis"/>
</dbReference>
<dbReference type="SUPFAM" id="SSF55785">
    <property type="entry name" value="PYP-like sensor domain (PAS domain)"/>
    <property type="match status" value="2"/>
</dbReference>
<evidence type="ECO:0000256" key="2">
    <source>
        <dbReference type="ARBA" id="ARBA00029447"/>
    </source>
</evidence>
<evidence type="ECO:0000256" key="4">
    <source>
        <dbReference type="SAM" id="Coils"/>
    </source>
</evidence>
<evidence type="ECO:0000256" key="6">
    <source>
        <dbReference type="SAM" id="Phobius"/>
    </source>
</evidence>
<name>A0ABQ5U468_9PROT</name>
<evidence type="ECO:0000259" key="7">
    <source>
        <dbReference type="PROSITE" id="PS50111"/>
    </source>
</evidence>
<dbReference type="SMART" id="SM00283">
    <property type="entry name" value="MA"/>
    <property type="match status" value="1"/>
</dbReference>
<dbReference type="Gene3D" id="6.10.340.10">
    <property type="match status" value="1"/>
</dbReference>
<dbReference type="SUPFAM" id="SSF58104">
    <property type="entry name" value="Methyl-accepting chemotaxis protein (MCP) signaling domain"/>
    <property type="match status" value="1"/>
</dbReference>
<dbReference type="SMART" id="SM00091">
    <property type="entry name" value="PAS"/>
    <property type="match status" value="2"/>
</dbReference>
<keyword evidence="1" id="KW-0488">Methylation</keyword>
<dbReference type="CDD" id="cd06225">
    <property type="entry name" value="HAMP"/>
    <property type="match status" value="1"/>
</dbReference>
<organism evidence="9 10">
    <name type="scientific">Sneathiella chinensis</name>
    <dbReference type="NCBI Taxonomy" id="349750"/>
    <lineage>
        <taxon>Bacteria</taxon>
        <taxon>Pseudomonadati</taxon>
        <taxon>Pseudomonadota</taxon>
        <taxon>Alphaproteobacteria</taxon>
        <taxon>Sneathiellales</taxon>
        <taxon>Sneathiellaceae</taxon>
        <taxon>Sneathiella</taxon>
    </lineage>
</organism>
<dbReference type="Pfam" id="PF18947">
    <property type="entry name" value="HAMP_2"/>
    <property type="match status" value="1"/>
</dbReference>
<dbReference type="Pfam" id="PF13188">
    <property type="entry name" value="PAS_8"/>
    <property type="match status" value="2"/>
</dbReference>
<dbReference type="EMBL" id="BSNF01000008">
    <property type="protein sequence ID" value="GLQ06960.1"/>
    <property type="molecule type" value="Genomic_DNA"/>
</dbReference>
<evidence type="ECO:0000256" key="5">
    <source>
        <dbReference type="SAM" id="MobiDB-lite"/>
    </source>
</evidence>
<feature type="region of interest" description="Disordered" evidence="5">
    <location>
        <begin position="722"/>
        <end position="778"/>
    </location>
</feature>
<dbReference type="InterPro" id="IPR035965">
    <property type="entry name" value="PAS-like_dom_sf"/>
</dbReference>
<evidence type="ECO:0000313" key="9">
    <source>
        <dbReference type="EMBL" id="GLQ06960.1"/>
    </source>
</evidence>
<feature type="coiled-coil region" evidence="4">
    <location>
        <begin position="495"/>
        <end position="529"/>
    </location>
</feature>
<dbReference type="CDD" id="cd11386">
    <property type="entry name" value="MCP_signal"/>
    <property type="match status" value="1"/>
</dbReference>
<evidence type="ECO:0000313" key="10">
    <source>
        <dbReference type="Proteomes" id="UP001161409"/>
    </source>
</evidence>
<dbReference type="Gene3D" id="3.30.450.20">
    <property type="entry name" value="PAS domain"/>
    <property type="match status" value="2"/>
</dbReference>
<dbReference type="Pfam" id="PF00672">
    <property type="entry name" value="HAMP"/>
    <property type="match status" value="1"/>
</dbReference>
<dbReference type="Proteomes" id="UP001161409">
    <property type="component" value="Unassembled WGS sequence"/>
</dbReference>
<dbReference type="RefSeq" id="WP_169561055.1">
    <property type="nucleotide sequence ID" value="NZ_BSNF01000008.1"/>
</dbReference>
<keyword evidence="3" id="KW-0807">Transducer</keyword>
<dbReference type="Pfam" id="PF00015">
    <property type="entry name" value="MCPsignal"/>
    <property type="match status" value="1"/>
</dbReference>
<feature type="coiled-coil region" evidence="4">
    <location>
        <begin position="676"/>
        <end position="703"/>
    </location>
</feature>
<keyword evidence="6" id="KW-1133">Transmembrane helix</keyword>
<feature type="transmembrane region" description="Helical" evidence="6">
    <location>
        <begin position="27"/>
        <end position="46"/>
    </location>
</feature>
<reference evidence="9" key="2">
    <citation type="submission" date="2023-01" db="EMBL/GenBank/DDBJ databases">
        <title>Draft genome sequence of Sneathiella chinensis strain NBRC 103408.</title>
        <authorList>
            <person name="Sun Q."/>
            <person name="Mori K."/>
        </authorList>
    </citation>
    <scope>NUCLEOTIDE SEQUENCE</scope>
    <source>
        <strain evidence="9">NBRC 103408</strain>
    </source>
</reference>
<dbReference type="InterPro" id="IPR004089">
    <property type="entry name" value="MCPsignal_dom"/>
</dbReference>
<dbReference type="PROSITE" id="PS50885">
    <property type="entry name" value="HAMP"/>
    <property type="match status" value="2"/>
</dbReference>
<dbReference type="PANTHER" id="PTHR43531">
    <property type="entry name" value="PROTEIN ICFG"/>
    <property type="match status" value="1"/>
</dbReference>
<dbReference type="PANTHER" id="PTHR43531:SF14">
    <property type="entry name" value="METHYL-ACCEPTING CHEMOTAXIS PROTEIN I-RELATED"/>
    <property type="match status" value="1"/>
</dbReference>
<accession>A0ABQ5U468</accession>
<dbReference type="PROSITE" id="PS50111">
    <property type="entry name" value="CHEMOTAXIS_TRANSDUC_2"/>
    <property type="match status" value="1"/>
</dbReference>
<dbReference type="InterPro" id="IPR003660">
    <property type="entry name" value="HAMP_dom"/>
</dbReference>
<comment type="similarity">
    <text evidence="2">Belongs to the methyl-accepting chemotaxis (MCP) protein family.</text>
</comment>
<feature type="domain" description="HAMP" evidence="8">
    <location>
        <begin position="77"/>
        <end position="129"/>
    </location>
</feature>
<keyword evidence="4" id="KW-0175">Coiled coil</keyword>
<dbReference type="Gene3D" id="1.10.287.950">
    <property type="entry name" value="Methyl-accepting chemotaxis protein"/>
    <property type="match status" value="1"/>
</dbReference>
<feature type="transmembrane region" description="Helical" evidence="6">
    <location>
        <begin position="55"/>
        <end position="74"/>
    </location>
</feature>
<evidence type="ECO:0000256" key="3">
    <source>
        <dbReference type="PROSITE-ProRule" id="PRU00284"/>
    </source>
</evidence>
<feature type="domain" description="Methyl-accepting transducer" evidence="7">
    <location>
        <begin position="476"/>
        <end position="705"/>
    </location>
</feature>
<gene>
    <name evidence="9" type="ORF">GCM10007924_21810</name>
</gene>
<keyword evidence="10" id="KW-1185">Reference proteome</keyword>
<comment type="caution">
    <text evidence="9">The sequence shown here is derived from an EMBL/GenBank/DDBJ whole genome shotgun (WGS) entry which is preliminary data.</text>
</comment>
<sequence length="778" mass="83918">MTDMTAPGMNVEASKRGPSSIRQRVSINNGLVITLMVLALAVSLLLDPSQGGGRILLWLVLALGIAAAAVSALTTGKLYVQPLSDLQTAIDAVRQGRRIQLDGTDRPDEIGQITRSLLDMMDRNDSSQRLISALDTCNTNVMVADVDYNIVYVNGTMLEMLKHNETMLQADLPQFRAEKIVGANIDSFHKNPAHQRSMLDTLHTSRDTDLEIGGRNFKLIVSPIFGDTGDRLGTVVEWEDVTEHLARQKAERQIANENSRIKAALDNCSTNIMVADADYNIVYVNDTMNEMLFKNENNMRKELPQFDAKTIIGTNIDGFHVNPAHQRGMLDRLAASYKTSIAIGGRNYHLIASPVLSDDNERIGTVVEWADVTAEKNIEREIDDVVTAAVEGDFTRRIDLDGKDGFMLNLSTAINNLSGTVSDAMQDIERSLTALSKGDLTCRIDKDYAGLFDILKMNANNTADQLADIVRDITTAATEVANAAEEINTGTMDLSQRTETQASNLEETAAAMEEMASTVKQNAENAQQANQLSVSARDVATKGGDVVREVVDAMSRIENSSQKISDIIGVIDEIAFQTNLLALNAAVEAARAGDAGKGFAVVAAEVGTLAQRSSQAAKDIKGLINDSGSQVKDGVRLVGDAGDSLTEIVDSIKRLSDIVSEIAAASNEQSTSIEEINRSVAQMDEMTQQNSALVEENAAAARTLQEQSVGMQERVTFFTLDQNTAGARQPESRSPGNGRMGGLQTPSLTVRTPAAPPAARPNGNMATAAAPAEDWSEF</sequence>
<evidence type="ECO:0000259" key="8">
    <source>
        <dbReference type="PROSITE" id="PS50885"/>
    </source>
</evidence>
<protein>
    <submittedName>
        <fullName evidence="9">Methyl-accepting chemotaxis protein</fullName>
    </submittedName>
</protein>
<proteinExistence type="inferred from homology"/>